<protein>
    <recommendedName>
        <fullName evidence="3">Phage associated protein</fullName>
    </recommendedName>
</protein>
<dbReference type="KEGG" id="nzo:SAMEA4504057_0142"/>
<dbReference type="EMBL" id="LT906434">
    <property type="protein sequence ID" value="SNU78666.1"/>
    <property type="molecule type" value="Genomic_DNA"/>
</dbReference>
<dbReference type="Proteomes" id="UP000215033">
    <property type="component" value="Chromosome 1"/>
</dbReference>
<organism evidence="1 2">
    <name type="scientific">Neisseria zoodegmatis</name>
    <dbReference type="NCBI Taxonomy" id="326523"/>
    <lineage>
        <taxon>Bacteria</taxon>
        <taxon>Pseudomonadati</taxon>
        <taxon>Pseudomonadota</taxon>
        <taxon>Betaproteobacteria</taxon>
        <taxon>Neisseriales</taxon>
        <taxon>Neisseriaceae</taxon>
        <taxon>Neisseria</taxon>
    </lineage>
</organism>
<dbReference type="RefSeq" id="WP_157739133.1">
    <property type="nucleotide sequence ID" value="NZ_LT906434.1"/>
</dbReference>
<gene>
    <name evidence="1" type="ORF">SAMEA4504057_00142</name>
</gene>
<name>A0AB38DNH4_9NEIS</name>
<sequence>MASIKIIIEDNPDGSMKIECAADRPPPQNPKDCTPAEKMAVKIGKFIASLGCNHSKLH</sequence>
<accession>A0AB38DNH4</accession>
<reference evidence="1 2" key="1">
    <citation type="submission" date="2017-06" db="EMBL/GenBank/DDBJ databases">
        <authorList>
            <consortium name="Pathogen Informatics"/>
        </authorList>
    </citation>
    <scope>NUCLEOTIDE SEQUENCE [LARGE SCALE GENOMIC DNA]</scope>
    <source>
        <strain evidence="1 2">NCTC12230</strain>
    </source>
</reference>
<proteinExistence type="predicted"/>
<evidence type="ECO:0008006" key="3">
    <source>
        <dbReference type="Google" id="ProtNLM"/>
    </source>
</evidence>
<evidence type="ECO:0000313" key="2">
    <source>
        <dbReference type="Proteomes" id="UP000215033"/>
    </source>
</evidence>
<evidence type="ECO:0000313" key="1">
    <source>
        <dbReference type="EMBL" id="SNU78666.1"/>
    </source>
</evidence>
<dbReference type="AlphaFoldDB" id="A0AB38DNH4"/>